<protein>
    <submittedName>
        <fullName evidence="1">Uncharacterized protein</fullName>
    </submittedName>
</protein>
<reference evidence="1 2" key="1">
    <citation type="submission" date="2019-03" db="EMBL/GenBank/DDBJ databases">
        <title>Genomic Encyclopedia of Type Strains, Phase IV (KMG-V): Genome sequencing to study the core and pangenomes of soil and plant-associated prokaryotes.</title>
        <authorList>
            <person name="Whitman W."/>
        </authorList>
    </citation>
    <scope>NUCLEOTIDE SEQUENCE [LARGE SCALE GENOMIC DNA]</scope>
    <source>
        <strain evidence="1 2">IE4868</strain>
    </source>
</reference>
<organism evidence="1 2">
    <name type="scientific">Rhizobium azibense</name>
    <dbReference type="NCBI Taxonomy" id="1136135"/>
    <lineage>
        <taxon>Bacteria</taxon>
        <taxon>Pseudomonadati</taxon>
        <taxon>Pseudomonadota</taxon>
        <taxon>Alphaproteobacteria</taxon>
        <taxon>Hyphomicrobiales</taxon>
        <taxon>Rhizobiaceae</taxon>
        <taxon>Rhizobium/Agrobacterium group</taxon>
        <taxon>Rhizobium</taxon>
    </lineage>
</organism>
<dbReference type="EMBL" id="SMBK01000004">
    <property type="protein sequence ID" value="TCU38417.1"/>
    <property type="molecule type" value="Genomic_DNA"/>
</dbReference>
<gene>
    <name evidence="1" type="ORF">EV129_10420</name>
</gene>
<dbReference type="AlphaFoldDB" id="A0A4R3RUA8"/>
<evidence type="ECO:0000313" key="2">
    <source>
        <dbReference type="Proteomes" id="UP000295507"/>
    </source>
</evidence>
<comment type="caution">
    <text evidence="1">The sequence shown here is derived from an EMBL/GenBank/DDBJ whole genome shotgun (WGS) entry which is preliminary data.</text>
</comment>
<accession>A0A4R3RUA8</accession>
<evidence type="ECO:0000313" key="1">
    <source>
        <dbReference type="EMBL" id="TCU38417.1"/>
    </source>
</evidence>
<sequence length="131" mass="14575">MLLHPNDELRPLANAAVIETDDDDHGTYWTPAVPMTLREAHSNLISQLPPRLGFHRIRLMTACAYDVASGSPVGYFEIALDPDNAQACGVFRTIFEGEDITSKPVWFPCENDAELAVEKVFQMTQADGWVL</sequence>
<dbReference type="Proteomes" id="UP000295507">
    <property type="component" value="Unassembled WGS sequence"/>
</dbReference>
<proteinExistence type="predicted"/>
<dbReference type="RefSeq" id="WP_132551033.1">
    <property type="nucleotide sequence ID" value="NZ_SMBK01000004.1"/>
</dbReference>
<name>A0A4R3RUA8_9HYPH</name>